<dbReference type="EMBL" id="JABXXP010001226">
    <property type="protein sequence ID" value="NVN13832.1"/>
    <property type="molecule type" value="Genomic_DNA"/>
</dbReference>
<dbReference type="Proteomes" id="UP000534870">
    <property type="component" value="Unassembled WGS sequence"/>
</dbReference>
<organism evidence="1 2">
    <name type="scientific">Nguyenibacter vanlangensis</name>
    <dbReference type="NCBI Taxonomy" id="1216886"/>
    <lineage>
        <taxon>Bacteria</taxon>
        <taxon>Pseudomonadati</taxon>
        <taxon>Pseudomonadota</taxon>
        <taxon>Alphaproteobacteria</taxon>
        <taxon>Acetobacterales</taxon>
        <taxon>Acetobacteraceae</taxon>
        <taxon>Nguyenibacter</taxon>
    </lineage>
</organism>
<gene>
    <name evidence="1" type="ORF">HUK84_22270</name>
</gene>
<sequence length="126" mass="13918">MKTQHAIRVRRIYDPPAPDDGARILVDRLWPRGISKARAGLTLWLKEVAPSAELRAWFGHDPAKWAAFARRYRAELDANPAAVAELMRQVAAGPVTLLYAAHDPAHNQAIVLAAYLAAYLKRARGG</sequence>
<proteinExistence type="predicted"/>
<evidence type="ECO:0000313" key="2">
    <source>
        <dbReference type="Proteomes" id="UP000534870"/>
    </source>
</evidence>
<reference evidence="1 2" key="1">
    <citation type="submission" date="2020-06" db="EMBL/GenBank/DDBJ databases">
        <title>Description of novel acetic acid bacteria.</title>
        <authorList>
            <person name="Sombolestani A."/>
        </authorList>
    </citation>
    <scope>NUCLEOTIDE SEQUENCE [LARGE SCALE GENOMIC DNA]</scope>
    <source>
        <strain evidence="1 2">LMG 31431</strain>
    </source>
</reference>
<dbReference type="AlphaFoldDB" id="A0A7Y7J0T4"/>
<dbReference type="InterPro" id="IPR052552">
    <property type="entry name" value="YeaO-like"/>
</dbReference>
<dbReference type="RefSeq" id="WP_176642053.1">
    <property type="nucleotide sequence ID" value="NZ_JABXXP010001226.1"/>
</dbReference>
<accession>A0A7Y7J0T4</accession>
<name>A0A7Y7J0T4_9PROT</name>
<evidence type="ECO:0000313" key="1">
    <source>
        <dbReference type="EMBL" id="NVN13832.1"/>
    </source>
</evidence>
<dbReference type="Pfam" id="PF22752">
    <property type="entry name" value="DUF488-N3i"/>
    <property type="match status" value="1"/>
</dbReference>
<comment type="caution">
    <text evidence="1">The sequence shown here is derived from an EMBL/GenBank/DDBJ whole genome shotgun (WGS) entry which is preliminary data.</text>
</comment>
<dbReference type="PANTHER" id="PTHR36849">
    <property type="entry name" value="CYTOPLASMIC PROTEIN-RELATED"/>
    <property type="match status" value="1"/>
</dbReference>
<protein>
    <submittedName>
        <fullName evidence="1">DUF488 domain-containing protein</fullName>
    </submittedName>
</protein>
<dbReference type="PANTHER" id="PTHR36849:SF1">
    <property type="entry name" value="CYTOPLASMIC PROTEIN"/>
    <property type="match status" value="1"/>
</dbReference>